<feature type="compositionally biased region" description="Gly residues" evidence="1">
    <location>
        <begin position="340"/>
        <end position="387"/>
    </location>
</feature>
<feature type="transmembrane region" description="Helical" evidence="2">
    <location>
        <begin position="206"/>
        <end position="227"/>
    </location>
</feature>
<evidence type="ECO:0000313" key="3">
    <source>
        <dbReference type="EMBL" id="MBO8195956.1"/>
    </source>
</evidence>
<comment type="caution">
    <text evidence="3">The sequence shown here is derived from an EMBL/GenBank/DDBJ whole genome shotgun (WGS) entry which is preliminary data.</text>
</comment>
<organism evidence="3 4">
    <name type="scientific">Streptomyces oryzae</name>
    <dbReference type="NCBI Taxonomy" id="1434886"/>
    <lineage>
        <taxon>Bacteria</taxon>
        <taxon>Bacillati</taxon>
        <taxon>Actinomycetota</taxon>
        <taxon>Actinomycetes</taxon>
        <taxon>Kitasatosporales</taxon>
        <taxon>Streptomycetaceae</taxon>
        <taxon>Streptomyces</taxon>
    </lineage>
</organism>
<evidence type="ECO:0008006" key="5">
    <source>
        <dbReference type="Google" id="ProtNLM"/>
    </source>
</evidence>
<keyword evidence="2" id="KW-1133">Transmembrane helix</keyword>
<feature type="transmembrane region" description="Helical" evidence="2">
    <location>
        <begin position="181"/>
        <end position="200"/>
    </location>
</feature>
<gene>
    <name evidence="3" type="ORF">ITI46_30560</name>
</gene>
<evidence type="ECO:0000256" key="1">
    <source>
        <dbReference type="SAM" id="MobiDB-lite"/>
    </source>
</evidence>
<feature type="transmembrane region" description="Helical" evidence="2">
    <location>
        <begin position="153"/>
        <end position="174"/>
    </location>
</feature>
<feature type="transmembrane region" description="Helical" evidence="2">
    <location>
        <begin position="67"/>
        <end position="84"/>
    </location>
</feature>
<feature type="compositionally biased region" description="Gly residues" evidence="1">
    <location>
        <begin position="303"/>
        <end position="331"/>
    </location>
</feature>
<keyword evidence="2" id="KW-0812">Transmembrane</keyword>
<feature type="region of interest" description="Disordered" evidence="1">
    <location>
        <begin position="303"/>
        <end position="399"/>
    </location>
</feature>
<dbReference type="RefSeq" id="WP_209243169.1">
    <property type="nucleotide sequence ID" value="NZ_JADKMA010000235.1"/>
</dbReference>
<keyword evidence="2" id="KW-0472">Membrane</keyword>
<proteinExistence type="predicted"/>
<feature type="transmembrane region" description="Helical" evidence="2">
    <location>
        <begin position="105"/>
        <end position="123"/>
    </location>
</feature>
<evidence type="ECO:0000313" key="4">
    <source>
        <dbReference type="Proteomes" id="UP001519064"/>
    </source>
</evidence>
<feature type="transmembrane region" description="Helical" evidence="2">
    <location>
        <begin position="36"/>
        <end position="55"/>
    </location>
</feature>
<evidence type="ECO:0000256" key="2">
    <source>
        <dbReference type="SAM" id="Phobius"/>
    </source>
</evidence>
<dbReference type="Proteomes" id="UP001519064">
    <property type="component" value="Unassembled WGS sequence"/>
</dbReference>
<sequence length="434" mass="40963">MDCDGGTGSPFLDALKGFFEFLGDPIGSIVKGIADMIMAGAISAFGAVTATVPTFLPAKSDPVHAQVRWLVVYVAVGSLLFACIRMAAERQGEPGTTALKGMVRLIVVAGGGTAIVGAAASVGDDFSNHLFAGAVNEQIQNMGCSSSSSVEPFLLLILAFLLLIAAIVHTILLYVRLGVMIVLFGTLPLAAAASMSNWGGGWWRKHIGWMIAWLLYKPTAGLIIYAGSDLLTGGEGGGEEAANIHAKIAGICVMLLSAIALPALLKLIVPATAALGGESAYSSAVSAGGGAIASGAKSLAGGAGSSGGGSGAKGPSGASGGGGQSGHGSSGPSGMANGAMGSGGGGGGGSGQSSGGGGSGPSGGGSGGSGGSGHAGGGSGGGSGGAPSGAARGAGAAAGPVGMAVEAAVAAAKTAGKLVGGSVDGADGSKGHNQ</sequence>
<reference evidence="3 4" key="1">
    <citation type="submission" date="2020-11" db="EMBL/GenBank/DDBJ databases">
        <title>Streptomyces spirodelae sp. nov., isolated from duckweed.</title>
        <authorList>
            <person name="Saimee Y."/>
            <person name="Duangmal K."/>
        </authorList>
    </citation>
    <scope>NUCLEOTIDE SEQUENCE [LARGE SCALE GENOMIC DNA]</scope>
    <source>
        <strain evidence="3 4">S16-07</strain>
    </source>
</reference>
<name>A0ABS3XKN2_9ACTN</name>
<protein>
    <recommendedName>
        <fullName evidence="5">TrbL/VirB6 plasmid conjugal transfer protein</fullName>
    </recommendedName>
</protein>
<accession>A0ABS3XKN2</accession>
<feature type="transmembrane region" description="Helical" evidence="2">
    <location>
        <begin position="248"/>
        <end position="269"/>
    </location>
</feature>
<dbReference type="EMBL" id="JADKMA010000235">
    <property type="protein sequence ID" value="MBO8195956.1"/>
    <property type="molecule type" value="Genomic_DNA"/>
</dbReference>
<keyword evidence="4" id="KW-1185">Reference proteome</keyword>
<feature type="compositionally biased region" description="Low complexity" evidence="1">
    <location>
        <begin position="388"/>
        <end position="399"/>
    </location>
</feature>